<organism evidence="5 6">
    <name type="scientific">Sporosarcina ureilytica</name>
    <dbReference type="NCBI Taxonomy" id="298596"/>
    <lineage>
        <taxon>Bacteria</taxon>
        <taxon>Bacillati</taxon>
        <taxon>Bacillota</taxon>
        <taxon>Bacilli</taxon>
        <taxon>Bacillales</taxon>
        <taxon>Caryophanaceae</taxon>
        <taxon>Sporosarcina</taxon>
    </lineage>
</organism>
<dbReference type="InterPro" id="IPR009875">
    <property type="entry name" value="PilZ_domain"/>
</dbReference>
<dbReference type="Gene3D" id="3.30.450.20">
    <property type="entry name" value="PAS domain"/>
    <property type="match status" value="2"/>
</dbReference>
<protein>
    <recommendedName>
        <fullName evidence="7">Diguanylate cyclase</fullName>
    </recommendedName>
</protein>
<feature type="domain" description="PAS" evidence="1">
    <location>
        <begin position="18"/>
        <end position="89"/>
    </location>
</feature>
<dbReference type="Pfam" id="PF07238">
    <property type="entry name" value="PilZ"/>
    <property type="match status" value="1"/>
</dbReference>
<name>A0A1D8JFN8_9BACL</name>
<dbReference type="InterPro" id="IPR000700">
    <property type="entry name" value="PAS-assoc_C"/>
</dbReference>
<dbReference type="Gene3D" id="3.30.70.270">
    <property type="match status" value="1"/>
</dbReference>
<feature type="domain" description="PAS" evidence="1">
    <location>
        <begin position="144"/>
        <end position="214"/>
    </location>
</feature>
<dbReference type="NCBIfam" id="TIGR00229">
    <property type="entry name" value="sensory_box"/>
    <property type="match status" value="2"/>
</dbReference>
<dbReference type="PANTHER" id="PTHR44757">
    <property type="entry name" value="DIGUANYLATE CYCLASE DGCP"/>
    <property type="match status" value="1"/>
</dbReference>
<dbReference type="PROSITE" id="PS50883">
    <property type="entry name" value="EAL"/>
    <property type="match status" value="1"/>
</dbReference>
<dbReference type="InterPro" id="IPR029787">
    <property type="entry name" value="Nucleotide_cyclase"/>
</dbReference>
<dbReference type="CDD" id="cd00130">
    <property type="entry name" value="PAS"/>
    <property type="match status" value="2"/>
</dbReference>
<dbReference type="InterPro" id="IPR000160">
    <property type="entry name" value="GGDEF_dom"/>
</dbReference>
<feature type="domain" description="GGDEF" evidence="4">
    <location>
        <begin position="301"/>
        <end position="435"/>
    </location>
</feature>
<dbReference type="InterPro" id="IPR043128">
    <property type="entry name" value="Rev_trsase/Diguanyl_cyclase"/>
</dbReference>
<dbReference type="InterPro" id="IPR052155">
    <property type="entry name" value="Biofilm_reg_signaling"/>
</dbReference>
<dbReference type="SUPFAM" id="SSF141868">
    <property type="entry name" value="EAL domain-like"/>
    <property type="match status" value="1"/>
</dbReference>
<dbReference type="Pfam" id="PF00989">
    <property type="entry name" value="PAS"/>
    <property type="match status" value="1"/>
</dbReference>
<evidence type="ECO:0000313" key="5">
    <source>
        <dbReference type="EMBL" id="AOV07522.1"/>
    </source>
</evidence>
<dbReference type="Gene3D" id="3.20.20.450">
    <property type="entry name" value="EAL domain"/>
    <property type="match status" value="1"/>
</dbReference>
<dbReference type="GO" id="GO:0035438">
    <property type="term" value="F:cyclic-di-GMP binding"/>
    <property type="evidence" value="ECO:0007669"/>
    <property type="project" value="InterPro"/>
</dbReference>
<dbReference type="InterPro" id="IPR035919">
    <property type="entry name" value="EAL_sf"/>
</dbReference>
<dbReference type="CDD" id="cd01948">
    <property type="entry name" value="EAL"/>
    <property type="match status" value="1"/>
</dbReference>
<dbReference type="GO" id="GO:0006355">
    <property type="term" value="P:regulation of DNA-templated transcription"/>
    <property type="evidence" value="ECO:0007669"/>
    <property type="project" value="InterPro"/>
</dbReference>
<sequence>MFFGRSKHRKLLAYLEEEKKTYPEIFENSPDIFLFVIDLKGTIVNIRGGESLLDGIEPAEIIGKKFKDFIFEEDKEKVNGYFKEVFSGITKYVEYRTLGFNGEVLYVDNTLVPIVIENNEVIGLYGLARNISVTKELEFGIQETSCKLESLFHHSHEVISILDEEGRVSFHSSSIERLFGYTPGEIIGINYLDFVHHEDQGIAERKFNEILLRPKIPYTVELRLKHKNGEFHDYEVIYSNQLDNPGVNGIVCNFHNITQLKKMQREIQYMANHDLLTGLPNRRYFNERLELEVRLANSEERKFAVLFLNLDGFKFLNDSKGHAIGDLLLIEIARKLKNKLTNKIELIARIGGDEFAILTTKVQDTFFVEQIAKEVLEVFDHPFEIKEYQLYLTSSLGVSIYPDSGEDASSLMTNTNLALHLAEKSGNNTFQIYSPTANIGTYKVFSLRNDLKHALYNNQFQLYYQPIYHTGTNQIESVEALIRWDHPDWGIVSPNEFIHHAEESGVIHELGKWVLQTVCTNLRIWHEAGFFVKASVNLSLVQFLRKGLVEMIQSTLRENEIDPKWLTIEITESTMIEQEVRVLDKVRRIREMGIEISLDDFGTGYASFKKIKDLKPDILKLDKSLIDGIESDIESTEITTAIIRLAHRLSIRVVAEGVETKEQHAFLEKLDCDWVQGYLFSRPVPAKDIQRLLHGERISEQNPMPQTERRKFFRIDFQYPLEANMTISEWKGKKVSLGNTKILIENIGPGGLRFLSKIKLPSNTDCVLRFQLKVLEETLDIYGKIIHDSEQGDIYRYGVQLIVDEPTREYLIKHFNQFQLLLKKNPILPNHTFITKEIQAYFNKL</sequence>
<dbReference type="InterPro" id="IPR035965">
    <property type="entry name" value="PAS-like_dom_sf"/>
</dbReference>
<dbReference type="NCBIfam" id="TIGR00254">
    <property type="entry name" value="GGDEF"/>
    <property type="match status" value="1"/>
</dbReference>
<dbReference type="PROSITE" id="PS50887">
    <property type="entry name" value="GGDEF"/>
    <property type="match status" value="1"/>
</dbReference>
<evidence type="ECO:0000259" key="2">
    <source>
        <dbReference type="PROSITE" id="PS50113"/>
    </source>
</evidence>
<dbReference type="EMBL" id="CP017560">
    <property type="protein sequence ID" value="AOV07522.1"/>
    <property type="molecule type" value="Genomic_DNA"/>
</dbReference>
<evidence type="ECO:0000313" key="6">
    <source>
        <dbReference type="Proteomes" id="UP000185746"/>
    </source>
</evidence>
<dbReference type="KEGG" id="surl:BI350_08235"/>
<proteinExistence type="predicted"/>
<accession>A0A1D8JFN8</accession>
<dbReference type="InterPro" id="IPR000014">
    <property type="entry name" value="PAS"/>
</dbReference>
<dbReference type="PROSITE" id="PS50112">
    <property type="entry name" value="PAS"/>
    <property type="match status" value="2"/>
</dbReference>
<dbReference type="InterPro" id="IPR001633">
    <property type="entry name" value="EAL_dom"/>
</dbReference>
<dbReference type="Pfam" id="PF00990">
    <property type="entry name" value="GGDEF"/>
    <property type="match status" value="1"/>
</dbReference>
<evidence type="ECO:0000259" key="3">
    <source>
        <dbReference type="PROSITE" id="PS50883"/>
    </source>
</evidence>
<evidence type="ECO:0008006" key="7">
    <source>
        <dbReference type="Google" id="ProtNLM"/>
    </source>
</evidence>
<dbReference type="SUPFAM" id="SSF55073">
    <property type="entry name" value="Nucleotide cyclase"/>
    <property type="match status" value="1"/>
</dbReference>
<dbReference type="PANTHER" id="PTHR44757:SF2">
    <property type="entry name" value="BIOFILM ARCHITECTURE MAINTENANCE PROTEIN MBAA"/>
    <property type="match status" value="1"/>
</dbReference>
<dbReference type="PROSITE" id="PS50113">
    <property type="entry name" value="PAC"/>
    <property type="match status" value="1"/>
</dbReference>
<dbReference type="SUPFAM" id="SSF55785">
    <property type="entry name" value="PYP-like sensor domain (PAS domain)"/>
    <property type="match status" value="2"/>
</dbReference>
<dbReference type="InterPro" id="IPR013767">
    <property type="entry name" value="PAS_fold"/>
</dbReference>
<feature type="domain" description="PAC" evidence="2">
    <location>
        <begin position="91"/>
        <end position="143"/>
    </location>
</feature>
<dbReference type="InterPro" id="IPR013656">
    <property type="entry name" value="PAS_4"/>
</dbReference>
<dbReference type="Pfam" id="PF08448">
    <property type="entry name" value="PAS_4"/>
    <property type="match status" value="1"/>
</dbReference>
<dbReference type="SMART" id="SM00091">
    <property type="entry name" value="PAS"/>
    <property type="match status" value="2"/>
</dbReference>
<dbReference type="CDD" id="cd01949">
    <property type="entry name" value="GGDEF"/>
    <property type="match status" value="1"/>
</dbReference>
<gene>
    <name evidence="5" type="ORF">BI350_08235</name>
</gene>
<dbReference type="Proteomes" id="UP000185746">
    <property type="component" value="Chromosome"/>
</dbReference>
<reference evidence="5 6" key="1">
    <citation type="submission" date="2016-09" db="EMBL/GenBank/DDBJ databases">
        <title>Complete genome sequence of the Lysinibacillus sphaericus LMG 22257, a specie of Bacillus with ureolytic activity that can effectively biodeposit calcium carbonate.</title>
        <authorList>
            <person name="Yan W."/>
        </authorList>
    </citation>
    <scope>NUCLEOTIDE SEQUENCE [LARGE SCALE GENOMIC DNA]</scope>
    <source>
        <strain evidence="5 6">LMG 22257</strain>
    </source>
</reference>
<evidence type="ECO:0000259" key="4">
    <source>
        <dbReference type="PROSITE" id="PS50887"/>
    </source>
</evidence>
<dbReference type="RefSeq" id="WP_075527653.1">
    <property type="nucleotide sequence ID" value="NZ_CP017560.1"/>
</dbReference>
<dbReference type="SMART" id="SM00052">
    <property type="entry name" value="EAL"/>
    <property type="match status" value="1"/>
</dbReference>
<keyword evidence="6" id="KW-1185">Reference proteome</keyword>
<feature type="domain" description="EAL" evidence="3">
    <location>
        <begin position="444"/>
        <end position="697"/>
    </location>
</feature>
<dbReference type="AlphaFoldDB" id="A0A1D8JFN8"/>
<evidence type="ECO:0000259" key="1">
    <source>
        <dbReference type="PROSITE" id="PS50112"/>
    </source>
</evidence>
<dbReference type="SMART" id="SM00267">
    <property type="entry name" value="GGDEF"/>
    <property type="match status" value="1"/>
</dbReference>
<dbReference type="Pfam" id="PF00563">
    <property type="entry name" value="EAL"/>
    <property type="match status" value="1"/>
</dbReference>